<dbReference type="InParanoid" id="G1T2V7"/>
<evidence type="ECO:0000313" key="16">
    <source>
        <dbReference type="Proteomes" id="UP000001811"/>
    </source>
</evidence>
<dbReference type="GO" id="GO:0008270">
    <property type="term" value="F:zinc ion binding"/>
    <property type="evidence" value="ECO:0007669"/>
    <property type="project" value="UniProtKB-KW"/>
</dbReference>
<evidence type="ECO:0000256" key="5">
    <source>
        <dbReference type="ARBA" id="ARBA00022723"/>
    </source>
</evidence>
<dbReference type="SUPFAM" id="SSF144232">
    <property type="entry name" value="HIT/MYND zinc finger-like"/>
    <property type="match status" value="1"/>
</dbReference>
<evidence type="ECO:0000256" key="2">
    <source>
        <dbReference type="ARBA" id="ARBA00004496"/>
    </source>
</evidence>
<dbReference type="FunFam" id="6.10.140.2220:FF:000007">
    <property type="entry name" value="Zinc finger MYND domain-containing protein 19"/>
    <property type="match status" value="1"/>
</dbReference>
<evidence type="ECO:0000256" key="6">
    <source>
        <dbReference type="ARBA" id="ARBA00022771"/>
    </source>
</evidence>
<reference evidence="15 16" key="1">
    <citation type="journal article" date="2011" name="Nature">
        <title>A high-resolution map of human evolutionary constraint using 29 mammals.</title>
        <authorList>
            <person name="Lindblad-Toh K."/>
            <person name="Garber M."/>
            <person name="Zuk O."/>
            <person name="Lin M.F."/>
            <person name="Parker B.J."/>
            <person name="Washietl S."/>
            <person name="Kheradpour P."/>
            <person name="Ernst J."/>
            <person name="Jordan G."/>
            <person name="Mauceli E."/>
            <person name="Ward L.D."/>
            <person name="Lowe C.B."/>
            <person name="Holloway A.K."/>
            <person name="Clamp M."/>
            <person name="Gnerre S."/>
            <person name="Alfoldi J."/>
            <person name="Beal K."/>
            <person name="Chang J."/>
            <person name="Clawson H."/>
            <person name="Cuff J."/>
            <person name="Di Palma F."/>
            <person name="Fitzgerald S."/>
            <person name="Flicek P."/>
            <person name="Guttman M."/>
            <person name="Hubisz M.J."/>
            <person name="Jaffe D.B."/>
            <person name="Jungreis I."/>
            <person name="Kent W.J."/>
            <person name="Kostka D."/>
            <person name="Lara M."/>
            <person name="Martins A.L."/>
            <person name="Massingham T."/>
            <person name="Moltke I."/>
            <person name="Raney B.J."/>
            <person name="Rasmussen M.D."/>
            <person name="Robinson J."/>
            <person name="Stark A."/>
            <person name="Vilella A.J."/>
            <person name="Wen J."/>
            <person name="Xie X."/>
            <person name="Zody M.C."/>
            <person name="Baldwin J."/>
            <person name="Bloom T."/>
            <person name="Chin C.W."/>
            <person name="Heiman D."/>
            <person name="Nicol R."/>
            <person name="Nusbaum C."/>
            <person name="Young S."/>
            <person name="Wilkinson J."/>
            <person name="Worley K.C."/>
            <person name="Kovar C.L."/>
            <person name="Muzny D.M."/>
            <person name="Gibbs R.A."/>
            <person name="Cree A."/>
            <person name="Dihn H.H."/>
            <person name="Fowler G."/>
            <person name="Jhangiani S."/>
            <person name="Joshi V."/>
            <person name="Lee S."/>
            <person name="Lewis L.R."/>
            <person name="Nazareth L.V."/>
            <person name="Okwuonu G."/>
            <person name="Santibanez J."/>
            <person name="Warren W.C."/>
            <person name="Mardis E.R."/>
            <person name="Weinstock G.M."/>
            <person name="Wilson R.K."/>
            <person name="Delehaunty K."/>
            <person name="Dooling D."/>
            <person name="Fronik C."/>
            <person name="Fulton L."/>
            <person name="Fulton B."/>
            <person name="Graves T."/>
            <person name="Minx P."/>
            <person name="Sodergren E."/>
            <person name="Birney E."/>
            <person name="Margulies E.H."/>
            <person name="Herrero J."/>
            <person name="Green E.D."/>
            <person name="Haussler D."/>
            <person name="Siepel A."/>
            <person name="Goldman N."/>
            <person name="Pollard K.S."/>
            <person name="Pedersen J.S."/>
            <person name="Lander E.S."/>
            <person name="Kellis M."/>
        </authorList>
    </citation>
    <scope>NUCLEOTIDE SEQUENCE [LARGE SCALE GENOMIC DNA]</scope>
    <source>
        <strain evidence="16">Thorbecke</strain>
    </source>
</reference>
<name>G1T2V7_RABIT</name>
<comment type="subunit">
    <text evidence="10">Interacts with GPR24/MCH-R1.</text>
</comment>
<gene>
    <name evidence="15" type="primary">ZMYND19</name>
</gene>
<evidence type="ECO:0000256" key="10">
    <source>
        <dbReference type="ARBA" id="ARBA00065850"/>
    </source>
</evidence>
<dbReference type="Proteomes" id="UP000001811">
    <property type="component" value="Unplaced"/>
</dbReference>
<keyword evidence="3" id="KW-1003">Cell membrane</keyword>
<dbReference type="STRING" id="9986.ENSOCUP00000010523"/>
<keyword evidence="6 13" id="KW-0863">Zinc-finger</keyword>
<evidence type="ECO:0000256" key="12">
    <source>
        <dbReference type="ARBA" id="ARBA00076157"/>
    </source>
</evidence>
<keyword evidence="8" id="KW-0472">Membrane</keyword>
<dbReference type="Bgee" id="ENSOCUG00000012225">
    <property type="expression patterns" value="Expressed in testis and 18 other cell types or tissues"/>
</dbReference>
<dbReference type="PROSITE" id="PS50865">
    <property type="entry name" value="ZF_MYND_2"/>
    <property type="match status" value="1"/>
</dbReference>
<dbReference type="GO" id="GO:0005886">
    <property type="term" value="C:plasma membrane"/>
    <property type="evidence" value="ECO:0007669"/>
    <property type="project" value="UniProtKB-SubCell"/>
</dbReference>
<dbReference type="Gene3D" id="6.10.140.2220">
    <property type="match status" value="1"/>
</dbReference>
<evidence type="ECO:0000256" key="13">
    <source>
        <dbReference type="PROSITE-ProRule" id="PRU00134"/>
    </source>
</evidence>
<dbReference type="InterPro" id="IPR032978">
    <property type="entry name" value="ZMYND19"/>
</dbReference>
<keyword evidence="4" id="KW-0963">Cytoplasm</keyword>
<dbReference type="eggNOG" id="ENOG502QUSS">
    <property type="taxonomic scope" value="Eukaryota"/>
</dbReference>
<dbReference type="GO" id="GO:0045202">
    <property type="term" value="C:synapse"/>
    <property type="evidence" value="ECO:0007669"/>
    <property type="project" value="Ensembl"/>
</dbReference>
<evidence type="ECO:0000256" key="3">
    <source>
        <dbReference type="ARBA" id="ARBA00022475"/>
    </source>
</evidence>
<evidence type="ECO:0000256" key="1">
    <source>
        <dbReference type="ARBA" id="ARBA00004202"/>
    </source>
</evidence>
<dbReference type="Pfam" id="PF01753">
    <property type="entry name" value="zf-MYND"/>
    <property type="match status" value="1"/>
</dbReference>
<dbReference type="HOGENOM" id="CLU_084232_0_0_1"/>
<keyword evidence="5" id="KW-0479">Metal-binding</keyword>
<evidence type="ECO:0000256" key="4">
    <source>
        <dbReference type="ARBA" id="ARBA00022490"/>
    </source>
</evidence>
<evidence type="ECO:0000259" key="14">
    <source>
        <dbReference type="PROSITE" id="PS50865"/>
    </source>
</evidence>
<reference evidence="15" key="2">
    <citation type="submission" date="2025-08" db="UniProtKB">
        <authorList>
            <consortium name="Ensembl"/>
        </authorList>
    </citation>
    <scope>IDENTIFICATION</scope>
    <source>
        <strain evidence="15">Thorbecke</strain>
    </source>
</reference>
<dbReference type="GeneTree" id="ENSGT00940000153820"/>
<evidence type="ECO:0000256" key="11">
    <source>
        <dbReference type="ARBA" id="ARBA00072575"/>
    </source>
</evidence>
<evidence type="ECO:0000313" key="15">
    <source>
        <dbReference type="Ensembl" id="ENSOCUP00000010523.3"/>
    </source>
</evidence>
<accession>G1T2V7</accession>
<comment type="subcellular location">
    <subcellularLocation>
        <location evidence="1">Cell membrane</location>
        <topology evidence="1">Peripheral membrane protein</topology>
    </subcellularLocation>
    <subcellularLocation>
        <location evidence="2">Cytoplasm</location>
    </subcellularLocation>
</comment>
<dbReference type="PANTHER" id="PTHR46831">
    <property type="entry name" value="ZINC FINGER MYND DOMAIN-CONTAINING PROTEIN 19"/>
    <property type="match status" value="1"/>
</dbReference>
<dbReference type="FunCoup" id="G1T2V7">
    <property type="interactions" value="125"/>
</dbReference>
<protein>
    <recommendedName>
        <fullName evidence="11">Zinc finger MYND domain-containing protein 19</fullName>
    </recommendedName>
    <alternativeName>
        <fullName evidence="12">Melanin-concentrating hormone receptor 1-interacting zinc finger protein</fullName>
    </alternativeName>
</protein>
<reference evidence="15" key="3">
    <citation type="submission" date="2025-09" db="UniProtKB">
        <authorList>
            <consortium name="Ensembl"/>
        </authorList>
    </citation>
    <scope>IDENTIFICATION</scope>
    <source>
        <strain evidence="15">Thorbecke</strain>
    </source>
</reference>
<dbReference type="AlphaFoldDB" id="G1T2V7"/>
<evidence type="ECO:0000256" key="8">
    <source>
        <dbReference type="ARBA" id="ARBA00023136"/>
    </source>
</evidence>
<keyword evidence="16" id="KW-1185">Reference proteome</keyword>
<evidence type="ECO:0000256" key="9">
    <source>
        <dbReference type="ARBA" id="ARBA00058072"/>
    </source>
</evidence>
<dbReference type="Ensembl" id="ENSOCUT00000012225.3">
    <property type="protein sequence ID" value="ENSOCUP00000010523.3"/>
    <property type="gene ID" value="ENSOCUG00000012225.3"/>
</dbReference>
<keyword evidence="7" id="KW-0862">Zinc</keyword>
<evidence type="ECO:0000256" key="7">
    <source>
        <dbReference type="ARBA" id="ARBA00022833"/>
    </source>
</evidence>
<comment type="function">
    <text evidence="9">May be involved as a regulatory molecule in GPR24/MCH-R1 signaling.</text>
</comment>
<dbReference type="PANTHER" id="PTHR46831:SF1">
    <property type="entry name" value="ZINC FINGER MYND DOMAIN-CONTAINING PROTEIN 19"/>
    <property type="match status" value="1"/>
</dbReference>
<dbReference type="GO" id="GO:0005737">
    <property type="term" value="C:cytoplasm"/>
    <property type="evidence" value="ECO:0007669"/>
    <property type="project" value="UniProtKB-SubCell"/>
</dbReference>
<sequence>MGASELALSVGFPSAGQGSRNPGVGELEGSLDFSPLARPPPSTGCRRGLWHQWAWRLGCFRLAAAWTKYTLIDEQDIPLVESYSFEARMEVDADGNGAKIFAYAFDKNRGRGSGRLLHELLWWVFSRSGAGRAKVRSQELIPGLPCLLLSLREQSLYWLAIQQLPTDPIEEQFPVLNVTRYYNANGDVVEEEENSCTYYECHYPPCTVIEKQLREFNICGRCQVARYCGSQCQQKDWPAHKKHCRERKRPFQHELEPER</sequence>
<organism evidence="15 16">
    <name type="scientific">Oryctolagus cuniculus</name>
    <name type="common">Rabbit</name>
    <dbReference type="NCBI Taxonomy" id="9986"/>
    <lineage>
        <taxon>Eukaryota</taxon>
        <taxon>Metazoa</taxon>
        <taxon>Chordata</taxon>
        <taxon>Craniata</taxon>
        <taxon>Vertebrata</taxon>
        <taxon>Euteleostomi</taxon>
        <taxon>Mammalia</taxon>
        <taxon>Eutheria</taxon>
        <taxon>Euarchontoglires</taxon>
        <taxon>Glires</taxon>
        <taxon>Lagomorpha</taxon>
        <taxon>Leporidae</taxon>
        <taxon>Oryctolagus</taxon>
    </lineage>
</organism>
<proteinExistence type="predicted"/>
<feature type="domain" description="MYND-type" evidence="14">
    <location>
        <begin position="206"/>
        <end position="244"/>
    </location>
</feature>
<dbReference type="InterPro" id="IPR002893">
    <property type="entry name" value="Znf_MYND"/>
</dbReference>